<dbReference type="Proteomes" id="UP000299102">
    <property type="component" value="Unassembled WGS sequence"/>
</dbReference>
<comment type="caution">
    <text evidence="1">The sequence shown here is derived from an EMBL/GenBank/DDBJ whole genome shotgun (WGS) entry which is preliminary data.</text>
</comment>
<dbReference type="EMBL" id="BGZK01000884">
    <property type="protein sequence ID" value="GBP63961.1"/>
    <property type="molecule type" value="Genomic_DNA"/>
</dbReference>
<keyword evidence="2" id="KW-1185">Reference proteome</keyword>
<proteinExistence type="predicted"/>
<evidence type="ECO:0000313" key="1">
    <source>
        <dbReference type="EMBL" id="GBP63961.1"/>
    </source>
</evidence>
<accession>A0A4C1XJL5</accession>
<sequence length="71" mass="8279">MEEKLTWAGVARLGSFKNDNSRSGRVNLKQERFSITDEPCAGRPVKASNTKLWEKWGKLNWNSRYHGQYHL</sequence>
<reference evidence="1 2" key="1">
    <citation type="journal article" date="2019" name="Commun. Biol.">
        <title>The bagworm genome reveals a unique fibroin gene that provides high tensile strength.</title>
        <authorList>
            <person name="Kono N."/>
            <person name="Nakamura H."/>
            <person name="Ohtoshi R."/>
            <person name="Tomita M."/>
            <person name="Numata K."/>
            <person name="Arakawa K."/>
        </authorList>
    </citation>
    <scope>NUCLEOTIDE SEQUENCE [LARGE SCALE GENOMIC DNA]</scope>
</reference>
<dbReference type="AlphaFoldDB" id="A0A4C1XJL5"/>
<gene>
    <name evidence="1" type="ORF">EVAR_25112_1</name>
</gene>
<protein>
    <submittedName>
        <fullName evidence="1">Uncharacterized protein</fullName>
    </submittedName>
</protein>
<name>A0A4C1XJL5_EUMVA</name>
<evidence type="ECO:0000313" key="2">
    <source>
        <dbReference type="Proteomes" id="UP000299102"/>
    </source>
</evidence>
<organism evidence="1 2">
    <name type="scientific">Eumeta variegata</name>
    <name type="common">Bagworm moth</name>
    <name type="synonym">Eumeta japonica</name>
    <dbReference type="NCBI Taxonomy" id="151549"/>
    <lineage>
        <taxon>Eukaryota</taxon>
        <taxon>Metazoa</taxon>
        <taxon>Ecdysozoa</taxon>
        <taxon>Arthropoda</taxon>
        <taxon>Hexapoda</taxon>
        <taxon>Insecta</taxon>
        <taxon>Pterygota</taxon>
        <taxon>Neoptera</taxon>
        <taxon>Endopterygota</taxon>
        <taxon>Lepidoptera</taxon>
        <taxon>Glossata</taxon>
        <taxon>Ditrysia</taxon>
        <taxon>Tineoidea</taxon>
        <taxon>Psychidae</taxon>
        <taxon>Oiketicinae</taxon>
        <taxon>Eumeta</taxon>
    </lineage>
</organism>